<name>A0ABX9XJR9_9PSED</name>
<sequence>MKPALLLLPALLTSAVAQASDTLGLSDTIVTASRIEQPRSSVLSANTIFDRNDIERLQARSVPELLRRVPGVQQNSNGGIPAYFVRGGNTAQTLVLVDGQRISSATSGVARLDYLNIDNIERVEVIRGPRSSVYGADAVGGVIQIFTRQGHNGLQPSVRLGAGTNQTYERSVNISGGNQSTRFIVGASLNESDGFDLTADNQGNDRDTDGQRNKAFFGRLDHDFNQDWSAGVSVNEQNGKNEYDDAYDDMPGTPEDQFRVRGYNGYLQGRLSDTWQSRIELGRSEDRNKAVGSRFNDGTIATYRHSASWLNQIQLSANQELNIGSDWQRDRLDATNAYSKTRRENLGAFAQHSWNAERFSTELGMRHDDNQHFGNHNTWNAALAIPSGDNQQWILSYATAFRAPTFNDLYAPPGWGGNPDLDPERSRSMELQWRADFMDTHLEASLYRTDTKDLIAYDSSSAQVENTKQARINGLEVSVASELMGWTAQTALSIIDPRDRQTGKTLQLRAKRTLTMDLDRRFGNLGVGATWALFSQRYADAANSETLAGYGTLDLRSSWQATTATRLDLKLSNVLDRDYHLGTYQRPTGPWPAPSIDYAYQEQGRAALVSVTWTPQL</sequence>
<keyword evidence="2 10" id="KW-0813">Transport</keyword>
<dbReference type="Gene3D" id="2.40.170.20">
    <property type="entry name" value="TonB-dependent receptor, beta-barrel domain"/>
    <property type="match status" value="1"/>
</dbReference>
<dbReference type="InterPro" id="IPR039426">
    <property type="entry name" value="TonB-dep_rcpt-like"/>
</dbReference>
<keyword evidence="9 10" id="KW-0998">Cell outer membrane</keyword>
<evidence type="ECO:0000256" key="4">
    <source>
        <dbReference type="ARBA" id="ARBA00022692"/>
    </source>
</evidence>
<dbReference type="Pfam" id="PF07715">
    <property type="entry name" value="Plug"/>
    <property type="match status" value="1"/>
</dbReference>
<evidence type="ECO:0000256" key="2">
    <source>
        <dbReference type="ARBA" id="ARBA00022448"/>
    </source>
</evidence>
<dbReference type="SUPFAM" id="SSF56935">
    <property type="entry name" value="Porins"/>
    <property type="match status" value="1"/>
</dbReference>
<feature type="domain" description="TonB-dependent receptor-like beta-barrel" evidence="13">
    <location>
        <begin position="182"/>
        <end position="573"/>
    </location>
</feature>
<evidence type="ECO:0000256" key="5">
    <source>
        <dbReference type="ARBA" id="ARBA00022729"/>
    </source>
</evidence>
<comment type="subcellular location">
    <subcellularLocation>
        <location evidence="1 10">Cell outer membrane</location>
        <topology evidence="1 10">Multi-pass membrane protein</topology>
    </subcellularLocation>
</comment>
<reference evidence="15 16" key="1">
    <citation type="submission" date="2018-11" db="EMBL/GenBank/DDBJ databases">
        <authorList>
            <person name="Jang G.I."/>
            <person name="Hwang C.Y."/>
        </authorList>
    </citation>
    <scope>NUCLEOTIDE SEQUENCE [LARGE SCALE GENOMIC DNA]</scope>
    <source>
        <strain evidence="15 16">SSM26</strain>
    </source>
</reference>
<evidence type="ECO:0000256" key="3">
    <source>
        <dbReference type="ARBA" id="ARBA00022452"/>
    </source>
</evidence>
<feature type="signal peptide" evidence="12">
    <location>
        <begin position="1"/>
        <end position="19"/>
    </location>
</feature>
<keyword evidence="8 10" id="KW-0472">Membrane</keyword>
<evidence type="ECO:0000313" key="15">
    <source>
        <dbReference type="EMBL" id="ROZ82712.1"/>
    </source>
</evidence>
<evidence type="ECO:0000256" key="6">
    <source>
        <dbReference type="ARBA" id="ARBA00023065"/>
    </source>
</evidence>
<dbReference type="RefSeq" id="WP_123890524.1">
    <property type="nucleotide sequence ID" value="NZ_RKKU01000020.1"/>
</dbReference>
<dbReference type="Gene3D" id="2.170.130.10">
    <property type="entry name" value="TonB-dependent receptor, plug domain"/>
    <property type="match status" value="1"/>
</dbReference>
<evidence type="ECO:0000313" key="16">
    <source>
        <dbReference type="Proteomes" id="UP000275199"/>
    </source>
</evidence>
<comment type="caution">
    <text evidence="15">The sequence shown here is derived from an EMBL/GenBank/DDBJ whole genome shotgun (WGS) entry which is preliminary data.</text>
</comment>
<evidence type="ECO:0000259" key="14">
    <source>
        <dbReference type="Pfam" id="PF07715"/>
    </source>
</evidence>
<evidence type="ECO:0000259" key="13">
    <source>
        <dbReference type="Pfam" id="PF00593"/>
    </source>
</evidence>
<dbReference type="PANTHER" id="PTHR30069:SF53">
    <property type="entry name" value="COLICIN I RECEPTOR-RELATED"/>
    <property type="match status" value="1"/>
</dbReference>
<organism evidence="15 16">
    <name type="scientific">Pseudomonas neustonica</name>
    <dbReference type="NCBI Taxonomy" id="2487346"/>
    <lineage>
        <taxon>Bacteria</taxon>
        <taxon>Pseudomonadati</taxon>
        <taxon>Pseudomonadota</taxon>
        <taxon>Gammaproteobacteria</taxon>
        <taxon>Pseudomonadales</taxon>
        <taxon>Pseudomonadaceae</taxon>
        <taxon>Pseudomonas</taxon>
    </lineage>
</organism>
<dbReference type="PROSITE" id="PS52016">
    <property type="entry name" value="TONB_DEPENDENT_REC_3"/>
    <property type="match status" value="1"/>
</dbReference>
<feature type="chain" id="PRO_5047271253" evidence="12">
    <location>
        <begin position="20"/>
        <end position="617"/>
    </location>
</feature>
<dbReference type="PANTHER" id="PTHR30069">
    <property type="entry name" value="TONB-DEPENDENT OUTER MEMBRANE RECEPTOR"/>
    <property type="match status" value="1"/>
</dbReference>
<keyword evidence="15" id="KW-0675">Receptor</keyword>
<dbReference type="InterPro" id="IPR000531">
    <property type="entry name" value="Beta-barrel_TonB"/>
</dbReference>
<keyword evidence="3 10" id="KW-1134">Transmembrane beta strand</keyword>
<keyword evidence="4 10" id="KW-0812">Transmembrane</keyword>
<evidence type="ECO:0000256" key="11">
    <source>
        <dbReference type="RuleBase" id="RU003357"/>
    </source>
</evidence>
<dbReference type="EMBL" id="RKKU01000020">
    <property type="protein sequence ID" value="ROZ82712.1"/>
    <property type="molecule type" value="Genomic_DNA"/>
</dbReference>
<keyword evidence="6" id="KW-0406">Ion transport</keyword>
<proteinExistence type="inferred from homology"/>
<evidence type="ECO:0000256" key="1">
    <source>
        <dbReference type="ARBA" id="ARBA00004571"/>
    </source>
</evidence>
<evidence type="ECO:0000256" key="10">
    <source>
        <dbReference type="PROSITE-ProRule" id="PRU01360"/>
    </source>
</evidence>
<keyword evidence="5 12" id="KW-0732">Signal</keyword>
<evidence type="ECO:0000256" key="12">
    <source>
        <dbReference type="SAM" id="SignalP"/>
    </source>
</evidence>
<keyword evidence="16" id="KW-1185">Reference proteome</keyword>
<dbReference type="CDD" id="cd01347">
    <property type="entry name" value="ligand_gated_channel"/>
    <property type="match status" value="1"/>
</dbReference>
<dbReference type="Pfam" id="PF00593">
    <property type="entry name" value="TonB_dep_Rec_b-barrel"/>
    <property type="match status" value="1"/>
</dbReference>
<comment type="similarity">
    <text evidence="10 11">Belongs to the TonB-dependent receptor family.</text>
</comment>
<dbReference type="InterPro" id="IPR012910">
    <property type="entry name" value="Plug_dom"/>
</dbReference>
<keyword evidence="7 11" id="KW-0798">TonB box</keyword>
<protein>
    <submittedName>
        <fullName evidence="15">TonB-dependent receptor</fullName>
    </submittedName>
</protein>
<evidence type="ECO:0000256" key="8">
    <source>
        <dbReference type="ARBA" id="ARBA00023136"/>
    </source>
</evidence>
<evidence type="ECO:0000256" key="9">
    <source>
        <dbReference type="ARBA" id="ARBA00023237"/>
    </source>
</evidence>
<evidence type="ECO:0000256" key="7">
    <source>
        <dbReference type="ARBA" id="ARBA00023077"/>
    </source>
</evidence>
<dbReference type="InterPro" id="IPR037066">
    <property type="entry name" value="Plug_dom_sf"/>
</dbReference>
<dbReference type="InterPro" id="IPR036942">
    <property type="entry name" value="Beta-barrel_TonB_sf"/>
</dbReference>
<accession>A0ABX9XJR9</accession>
<gene>
    <name evidence="15" type="ORF">EF096_14570</name>
</gene>
<dbReference type="Proteomes" id="UP000275199">
    <property type="component" value="Unassembled WGS sequence"/>
</dbReference>
<feature type="domain" description="TonB-dependent receptor plug" evidence="14">
    <location>
        <begin position="41"/>
        <end position="142"/>
    </location>
</feature>